<proteinExistence type="predicted"/>
<feature type="domain" description="Glycosyl transferase family 1" evidence="1">
    <location>
        <begin position="189"/>
        <end position="351"/>
    </location>
</feature>
<evidence type="ECO:0000259" key="1">
    <source>
        <dbReference type="Pfam" id="PF00534"/>
    </source>
</evidence>
<dbReference type="Gene3D" id="3.40.50.2000">
    <property type="entry name" value="Glycogen Phosphorylase B"/>
    <property type="match status" value="2"/>
</dbReference>
<evidence type="ECO:0000259" key="2">
    <source>
        <dbReference type="Pfam" id="PF13439"/>
    </source>
</evidence>
<reference evidence="3 4" key="2">
    <citation type="submission" date="2016-08" db="EMBL/GenBank/DDBJ databases">
        <title>Orenia metallireducens sp. nov. strain Z6, a Novel Metal-reducing Firmicute from the Deep Subsurface.</title>
        <authorList>
            <person name="Maxim B.I."/>
            <person name="Kenneth K."/>
            <person name="Flynn T.M."/>
            <person name="Oloughlin E.J."/>
            <person name="Locke R.A."/>
            <person name="Weber J.R."/>
            <person name="Egan S.M."/>
            <person name="Mackie R.I."/>
            <person name="Cann I.K."/>
        </authorList>
    </citation>
    <scope>NUCLEOTIDE SEQUENCE [LARGE SCALE GENOMIC DNA]</scope>
    <source>
        <strain evidence="3 4">Z6</strain>
    </source>
</reference>
<dbReference type="Proteomes" id="UP000093514">
    <property type="component" value="Unassembled WGS sequence"/>
</dbReference>
<dbReference type="InterPro" id="IPR050194">
    <property type="entry name" value="Glycosyltransferase_grp1"/>
</dbReference>
<feature type="domain" description="Glycosyltransferase subfamily 4-like N-terminal" evidence="2">
    <location>
        <begin position="14"/>
        <end position="180"/>
    </location>
</feature>
<dbReference type="AlphaFoldDB" id="A0A1C0AD47"/>
<gene>
    <name evidence="3" type="ORF">U472_01355</name>
</gene>
<dbReference type="GO" id="GO:0016758">
    <property type="term" value="F:hexosyltransferase activity"/>
    <property type="evidence" value="ECO:0007669"/>
    <property type="project" value="TreeGrafter"/>
</dbReference>
<dbReference type="EMBL" id="LWDV01000005">
    <property type="protein sequence ID" value="OCL28559.1"/>
    <property type="molecule type" value="Genomic_DNA"/>
</dbReference>
<dbReference type="PANTHER" id="PTHR45947">
    <property type="entry name" value="SULFOQUINOVOSYL TRANSFERASE SQD2"/>
    <property type="match status" value="1"/>
</dbReference>
<name>A0A1C0AD47_9FIRM</name>
<dbReference type="SUPFAM" id="SSF53756">
    <property type="entry name" value="UDP-Glycosyltransferase/glycogen phosphorylase"/>
    <property type="match status" value="1"/>
</dbReference>
<dbReference type="InterPro" id="IPR028098">
    <property type="entry name" value="Glyco_trans_4-like_N"/>
</dbReference>
<dbReference type="Pfam" id="PF13439">
    <property type="entry name" value="Glyco_transf_4"/>
    <property type="match status" value="1"/>
</dbReference>
<organism evidence="3 4">
    <name type="scientific">Orenia metallireducens</name>
    <dbReference type="NCBI Taxonomy" id="1413210"/>
    <lineage>
        <taxon>Bacteria</taxon>
        <taxon>Bacillati</taxon>
        <taxon>Bacillota</taxon>
        <taxon>Clostridia</taxon>
        <taxon>Halanaerobiales</taxon>
        <taxon>Halobacteroidaceae</taxon>
        <taxon>Orenia</taxon>
    </lineage>
</organism>
<dbReference type="InterPro" id="IPR001296">
    <property type="entry name" value="Glyco_trans_1"/>
</dbReference>
<protein>
    <submittedName>
        <fullName evidence="3">Glycosyl transferase family 1</fullName>
    </submittedName>
</protein>
<dbReference type="OrthoDB" id="9802525at2"/>
<evidence type="ECO:0000313" key="4">
    <source>
        <dbReference type="Proteomes" id="UP000093514"/>
    </source>
</evidence>
<comment type="caution">
    <text evidence="3">The sequence shown here is derived from an EMBL/GenBank/DDBJ whole genome shotgun (WGS) entry which is preliminary data.</text>
</comment>
<dbReference type="PANTHER" id="PTHR45947:SF3">
    <property type="entry name" value="SULFOQUINOVOSYL TRANSFERASE SQD2"/>
    <property type="match status" value="1"/>
</dbReference>
<dbReference type="CDD" id="cd03814">
    <property type="entry name" value="GT4-like"/>
    <property type="match status" value="1"/>
</dbReference>
<reference evidence="4" key="1">
    <citation type="submission" date="2016-07" db="EMBL/GenBank/DDBJ databases">
        <authorList>
            <person name="Florea S."/>
            <person name="Webb J.S."/>
            <person name="Jaromczyk J."/>
            <person name="Schardl C.L."/>
        </authorList>
    </citation>
    <scope>NUCLEOTIDE SEQUENCE [LARGE SCALE GENOMIC DNA]</scope>
    <source>
        <strain evidence="4">Z6</strain>
    </source>
</reference>
<sequence length="384" mass="44461">MKVAIFTDTFFPQINGVTKTLGKLKEYFDQKGIDYIIFAPDDSKNSNDSFEDNTQRMISFRFFLYPECRLSVPNYFRIRNKLNEYKPDLIHIVTPFNLGLCGLKYATSYNIPLVSSYHTNFTHYLDYYNLNLLEKPIWSFFKWFHDHCQMNFCPSQATLEELRKNGIKDLAIWDRGIDTSLYSPDYQNDDLRRKYGLKDKITLLYVGRLAPEKNLSLLIKSMKILNQKYQDKVKLLITGNGPLLDELKADSPENVIFTGYLKGKELSQVYASADIFAFPSITETYGNVILEAMASGLPVVSFLEGGVRENLIDNYNGLACEEIDPEDFSIKLEKLIIDRKLRTELGNNAYKYALNKSWDNVFKRLVANYQKVVDYQSREAFISA</sequence>
<dbReference type="Pfam" id="PF00534">
    <property type="entry name" value="Glycos_transf_1"/>
    <property type="match status" value="1"/>
</dbReference>
<dbReference type="RefSeq" id="WP_068714746.1">
    <property type="nucleotide sequence ID" value="NZ_LWDV01000005.1"/>
</dbReference>
<keyword evidence="3" id="KW-0808">Transferase</keyword>
<evidence type="ECO:0000313" key="3">
    <source>
        <dbReference type="EMBL" id="OCL28559.1"/>
    </source>
</evidence>
<accession>A0A1C0AD47</accession>
<keyword evidence="4" id="KW-1185">Reference proteome</keyword>